<dbReference type="AlphaFoldDB" id="A0A249K7T5"/>
<proteinExistence type="predicted"/>
<dbReference type="KEGG" id="nhi:B1s21160_00220"/>
<gene>
    <name evidence="2" type="ORF">B1s21160_00220</name>
</gene>
<feature type="transmembrane region" description="Helical" evidence="1">
    <location>
        <begin position="21"/>
        <end position="40"/>
    </location>
</feature>
<keyword evidence="1" id="KW-0812">Transmembrane</keyword>
<name>A0A249K7T5_9ACTN</name>
<accession>A0A249K7T5</accession>
<organism evidence="2 3">
    <name type="scientific">Candidatus Nanopelagicus hibericus</name>
    <dbReference type="NCBI Taxonomy" id="1884915"/>
    <lineage>
        <taxon>Bacteria</taxon>
        <taxon>Bacillati</taxon>
        <taxon>Actinomycetota</taxon>
        <taxon>Actinomycetes</taxon>
        <taxon>Candidatus Nanopelagicales</taxon>
        <taxon>Candidatus Nanopelagicaceae</taxon>
        <taxon>Candidatus Nanopelagicus</taxon>
    </lineage>
</organism>
<reference evidence="2 3" key="1">
    <citation type="submission" date="2016-07" db="EMBL/GenBank/DDBJ databases">
        <title>High microdiversification within the ubiquitous acI lineage of Actinobacteria.</title>
        <authorList>
            <person name="Neuenschwander S.M."/>
            <person name="Salcher M."/>
            <person name="Ghai R."/>
            <person name="Pernthaler J."/>
        </authorList>
    </citation>
    <scope>NUCLEOTIDE SEQUENCE [LARGE SCALE GENOMIC DNA]</scope>
    <source>
        <strain evidence="2">MMS-21-160</strain>
    </source>
</reference>
<dbReference type="EMBL" id="CP016771">
    <property type="protein sequence ID" value="ASY12806.1"/>
    <property type="molecule type" value="Genomic_DNA"/>
</dbReference>
<keyword evidence="3" id="KW-1185">Reference proteome</keyword>
<feature type="transmembrane region" description="Helical" evidence="1">
    <location>
        <begin position="191"/>
        <end position="212"/>
    </location>
</feature>
<dbReference type="OrthoDB" id="5192880at2"/>
<keyword evidence="1" id="KW-1133">Transmembrane helix</keyword>
<feature type="transmembrane region" description="Helical" evidence="1">
    <location>
        <begin position="66"/>
        <end position="88"/>
    </location>
</feature>
<feature type="transmembrane region" description="Helical" evidence="1">
    <location>
        <begin position="109"/>
        <end position="142"/>
    </location>
</feature>
<sequence length="263" mass="28323">MWNVFRAELTKLRRPSLSLSTIAAVTFVVGLVTSLLFLLVDSPEGNGERGVRIGREVLSLPDGLSIGFSNSAGLLGIVALCIFAAQTAQEYTYGTLRNLLVRQPSRMKILIGKLVAMKLFAIAMVTLAAILSIALSFLFAGVKDVSTTAWSTGDAQAAVLRTFINVLIATIGYGIFGMILGLLFRSPISAISIGVIWNLIIEGLLSAFITNIDKYFPGQLLSIVAQGGNDRISYQYSLFTSYGFLLAAFVIVAVLFKKRDVAN</sequence>
<feature type="transmembrane region" description="Helical" evidence="1">
    <location>
        <begin position="232"/>
        <end position="256"/>
    </location>
</feature>
<dbReference type="PANTHER" id="PTHR37305:SF1">
    <property type="entry name" value="MEMBRANE PROTEIN"/>
    <property type="match status" value="1"/>
</dbReference>
<dbReference type="RefSeq" id="WP_095671915.1">
    <property type="nucleotide sequence ID" value="NZ_CP016771.1"/>
</dbReference>
<dbReference type="PANTHER" id="PTHR37305">
    <property type="entry name" value="INTEGRAL MEMBRANE PROTEIN-RELATED"/>
    <property type="match status" value="1"/>
</dbReference>
<evidence type="ECO:0000313" key="2">
    <source>
        <dbReference type="EMBL" id="ASY12806.1"/>
    </source>
</evidence>
<protein>
    <submittedName>
        <fullName evidence="2">ABC-type transport system involved in multi-copper enzyme maturation, permease component</fullName>
    </submittedName>
</protein>
<evidence type="ECO:0000256" key="1">
    <source>
        <dbReference type="SAM" id="Phobius"/>
    </source>
</evidence>
<keyword evidence="1" id="KW-0472">Membrane</keyword>
<evidence type="ECO:0000313" key="3">
    <source>
        <dbReference type="Proteomes" id="UP000217171"/>
    </source>
</evidence>
<dbReference type="Proteomes" id="UP000217171">
    <property type="component" value="Chromosome"/>
</dbReference>
<feature type="transmembrane region" description="Helical" evidence="1">
    <location>
        <begin position="162"/>
        <end position="184"/>
    </location>
</feature>
<dbReference type="Pfam" id="PF12730">
    <property type="entry name" value="ABC2_membrane_4"/>
    <property type="match status" value="1"/>
</dbReference>